<organism evidence="15 16">
    <name type="scientific">Devosia riboflavina</name>
    <dbReference type="NCBI Taxonomy" id="46914"/>
    <lineage>
        <taxon>Bacteria</taxon>
        <taxon>Pseudomonadati</taxon>
        <taxon>Pseudomonadota</taxon>
        <taxon>Alphaproteobacteria</taxon>
        <taxon>Hyphomicrobiales</taxon>
        <taxon>Devosiaceae</taxon>
        <taxon>Devosia</taxon>
    </lineage>
</organism>
<feature type="domain" description="Aconitase/3-isopropylmalate dehydratase large subunit alpha/beta/alpha" evidence="13">
    <location>
        <begin position="58"/>
        <end position="536"/>
    </location>
</feature>
<dbReference type="Gene3D" id="6.10.190.10">
    <property type="match status" value="1"/>
</dbReference>
<dbReference type="GO" id="GO:0003994">
    <property type="term" value="F:aconitate hydratase activity"/>
    <property type="evidence" value="ECO:0007669"/>
    <property type="project" value="UniProtKB-EC"/>
</dbReference>
<dbReference type="InterPro" id="IPR018136">
    <property type="entry name" value="Aconitase_4Fe-4S_BS"/>
</dbReference>
<dbReference type="SUPFAM" id="SSF52016">
    <property type="entry name" value="LeuD/IlvD-like"/>
    <property type="match status" value="1"/>
</dbReference>
<comment type="catalytic activity">
    <reaction evidence="10">
        <text>citrate = D-threo-isocitrate</text>
        <dbReference type="Rhea" id="RHEA:10336"/>
        <dbReference type="ChEBI" id="CHEBI:15562"/>
        <dbReference type="ChEBI" id="CHEBI:16947"/>
        <dbReference type="EC" id="4.2.1.3"/>
    </reaction>
</comment>
<evidence type="ECO:0000256" key="10">
    <source>
        <dbReference type="ARBA" id="ARBA00023501"/>
    </source>
</evidence>
<dbReference type="GO" id="GO:0051539">
    <property type="term" value="F:4 iron, 4 sulfur cluster binding"/>
    <property type="evidence" value="ECO:0007669"/>
    <property type="project" value="UniProtKB-KW"/>
</dbReference>
<comment type="cofactor">
    <cofactor evidence="1">
        <name>[4Fe-4S] cluster</name>
        <dbReference type="ChEBI" id="CHEBI:49883"/>
    </cofactor>
</comment>
<dbReference type="InterPro" id="IPR015928">
    <property type="entry name" value="Aconitase/3IPM_dehydase_swvl"/>
</dbReference>
<dbReference type="Gene3D" id="3.30.499.10">
    <property type="entry name" value="Aconitase, domain 3"/>
    <property type="match status" value="2"/>
</dbReference>
<dbReference type="GO" id="GO:0006099">
    <property type="term" value="P:tricarboxylic acid cycle"/>
    <property type="evidence" value="ECO:0007669"/>
    <property type="project" value="UniProtKB-UniPathway"/>
</dbReference>
<comment type="pathway">
    <text evidence="2">Carbohydrate metabolism; tricarboxylic acid cycle; isocitrate from oxaloacetate: step 2/2.</text>
</comment>
<evidence type="ECO:0000256" key="8">
    <source>
        <dbReference type="ARBA" id="ARBA00023004"/>
    </source>
</evidence>
<comment type="caution">
    <text evidence="15">The sequence shown here is derived from an EMBL/GenBank/DDBJ whole genome shotgun (WGS) entry which is preliminary data.</text>
</comment>
<dbReference type="SUPFAM" id="SSF53732">
    <property type="entry name" value="Aconitase iron-sulfur domain"/>
    <property type="match status" value="1"/>
</dbReference>
<dbReference type="NCBIfam" id="NF006757">
    <property type="entry name" value="PRK09277.1"/>
    <property type="match status" value="1"/>
</dbReference>
<evidence type="ECO:0000313" key="15">
    <source>
        <dbReference type="EMBL" id="KFL32779.1"/>
    </source>
</evidence>
<evidence type="ECO:0000256" key="7">
    <source>
        <dbReference type="ARBA" id="ARBA00022723"/>
    </source>
</evidence>
<keyword evidence="8" id="KW-0408">Iron</keyword>
<dbReference type="InterPro" id="IPR006249">
    <property type="entry name" value="Aconitase/IRP2"/>
</dbReference>
<keyword evidence="16" id="KW-1185">Reference proteome</keyword>
<dbReference type="PANTHER" id="PTHR11670">
    <property type="entry name" value="ACONITASE/IRON-RESPONSIVE ELEMENT FAMILY MEMBER"/>
    <property type="match status" value="1"/>
</dbReference>
<dbReference type="Pfam" id="PF00330">
    <property type="entry name" value="Aconitase"/>
    <property type="match status" value="1"/>
</dbReference>
<evidence type="ECO:0000259" key="13">
    <source>
        <dbReference type="Pfam" id="PF00330"/>
    </source>
</evidence>
<dbReference type="InterPro" id="IPR015931">
    <property type="entry name" value="Acnase/IPM_dHydase_lsu_aba_1/3"/>
</dbReference>
<evidence type="ECO:0000259" key="14">
    <source>
        <dbReference type="Pfam" id="PF00694"/>
    </source>
</evidence>
<sequence>MTATIRSAEGLLLLDLSGLFGATLPRLPWSMRILAENALRHAPDRQAEIVAQFTAWLEHGKLDKEIQFQPTRVLMHDTTCVPALVDLAALRDRVAMAGGDPTRINPVVPVDVSIDHSIAVEAFARNDAMEYNMARELEQNRERFELMKWAGSRFRDMRIHAPGTGIMHTINLEQLATLATVQPHHGADWLIPDTLIGTDSHTPMVNGLGVLAWGVGGLEAESVMLGTPIALRMPEVVGVHLTGQLSDGVLSTDLALTLTELLRKHGVAGRFVEFFGPGVSTLSIGDRAVIANMAPEYGATTGYFPIDAQSFAYLELTGRPANLIARARDLASRQGLLFDPAAAPRYTETLELDLATVSTRLAGPRRPQDGLPPSEAAAATARALGRPLRSAPQRDLPPDGAIAIAAITSCTNTTDPRLLIAAGLVARKARTHGLQVPDWVKTSLAPGSPASRDYLERAGLLGDLAALGFDIVGFGCTTCIGNSGALRPQILDAMAKGDAAVAVLSGNRNFPGRVHPDLTLGFLASPPMVIAYALAGDVNRDIASDPVGTTEDGRAVRLADLWPTGAEIDALLRQATVPADYPRAFAGAEASPAWAKVAGPETDRFPWSDSSTFLRPPAFVTNPTPPWPGKISARILLALGDDITTDHISPAGQVPAESEAGRHLLARGAKPDRLGVFSGYRGNWEVMLRGLFTNSSVRNLLDPTLPPGTTVHANSSSVLPLYKATELYRQSKTPLVIMAGERYGSGSSRDWAAKGASLLGVSAILARSFERIHRTNLIGMGIVPIRLAGPIDTPPLSVSDSVEIDLPSASMAPNQPVAVRVRSADGTTRTLEAYLAVETQSEIETVQAGGIITLMLERTLKQAQ</sequence>
<evidence type="ECO:0000256" key="1">
    <source>
        <dbReference type="ARBA" id="ARBA00001966"/>
    </source>
</evidence>
<keyword evidence="6" id="KW-0004">4Fe-4S</keyword>
<evidence type="ECO:0000313" key="16">
    <source>
        <dbReference type="Proteomes" id="UP000028981"/>
    </source>
</evidence>
<evidence type="ECO:0000256" key="5">
    <source>
        <dbReference type="ARBA" id="ARBA00019378"/>
    </source>
</evidence>
<name>A0A087M7C6_9HYPH</name>
<feature type="domain" description="Aconitase A/isopropylmalate dehydratase small subunit swivel" evidence="14">
    <location>
        <begin position="679"/>
        <end position="788"/>
    </location>
</feature>
<gene>
    <name evidence="15" type="ORF">JP75_01090</name>
</gene>
<evidence type="ECO:0000256" key="9">
    <source>
        <dbReference type="ARBA" id="ARBA00023014"/>
    </source>
</evidence>
<accession>A0A087M7C6</accession>
<comment type="similarity">
    <text evidence="3">Belongs to the aconitase/IPM isomerase family.</text>
</comment>
<dbReference type="Proteomes" id="UP000028981">
    <property type="component" value="Unassembled WGS sequence"/>
</dbReference>
<evidence type="ECO:0000256" key="2">
    <source>
        <dbReference type="ARBA" id="ARBA00004717"/>
    </source>
</evidence>
<keyword evidence="9" id="KW-0411">Iron-sulfur</keyword>
<dbReference type="Gene3D" id="3.20.19.10">
    <property type="entry name" value="Aconitase, domain 4"/>
    <property type="match status" value="1"/>
</dbReference>
<evidence type="ECO:0000256" key="11">
    <source>
        <dbReference type="ARBA" id="ARBA00031081"/>
    </source>
</evidence>
<dbReference type="InterPro" id="IPR036008">
    <property type="entry name" value="Aconitase_4Fe-4S_dom"/>
</dbReference>
<evidence type="ECO:0000256" key="3">
    <source>
        <dbReference type="ARBA" id="ARBA00007185"/>
    </source>
</evidence>
<dbReference type="InterPro" id="IPR001030">
    <property type="entry name" value="Acoase/IPM_deHydtase_lsu_aba"/>
</dbReference>
<dbReference type="PROSITE" id="PS00450">
    <property type="entry name" value="ACONITASE_1"/>
    <property type="match status" value="1"/>
</dbReference>
<evidence type="ECO:0000256" key="12">
    <source>
        <dbReference type="ARBA" id="ARBA00031977"/>
    </source>
</evidence>
<keyword evidence="7" id="KW-0479">Metal-binding</keyword>
<protein>
    <recommendedName>
        <fullName evidence="5">Aconitate hydratase A</fullName>
        <ecNumber evidence="4">4.2.1.3</ecNumber>
    </recommendedName>
    <alternativeName>
        <fullName evidence="12">Iron-responsive protein-like</fullName>
    </alternativeName>
    <alternativeName>
        <fullName evidence="11">RNA-binding protein</fullName>
    </alternativeName>
</protein>
<dbReference type="PROSITE" id="PS01244">
    <property type="entry name" value="ACONITASE_2"/>
    <property type="match status" value="1"/>
</dbReference>
<dbReference type="RefSeq" id="WP_035077902.1">
    <property type="nucleotide sequence ID" value="NZ_JQGC01000001.1"/>
</dbReference>
<dbReference type="STRING" id="46914.JP75_01090"/>
<dbReference type="AlphaFoldDB" id="A0A087M7C6"/>
<dbReference type="PRINTS" id="PR00415">
    <property type="entry name" value="ACONITASE"/>
</dbReference>
<dbReference type="EC" id="4.2.1.3" evidence="4"/>
<dbReference type="UniPathway" id="UPA00223">
    <property type="reaction ID" value="UER00718"/>
</dbReference>
<dbReference type="NCBIfam" id="NF009520">
    <property type="entry name" value="PRK12881.1"/>
    <property type="match status" value="1"/>
</dbReference>
<proteinExistence type="inferred from homology"/>
<dbReference type="InterPro" id="IPR000573">
    <property type="entry name" value="AconitaseA/IPMdHydase_ssu_swvl"/>
</dbReference>
<evidence type="ECO:0000256" key="6">
    <source>
        <dbReference type="ARBA" id="ARBA00022485"/>
    </source>
</evidence>
<dbReference type="OrthoDB" id="9764318at2"/>
<dbReference type="GO" id="GO:0046872">
    <property type="term" value="F:metal ion binding"/>
    <property type="evidence" value="ECO:0007669"/>
    <property type="project" value="UniProtKB-KW"/>
</dbReference>
<evidence type="ECO:0000256" key="4">
    <source>
        <dbReference type="ARBA" id="ARBA00012926"/>
    </source>
</evidence>
<reference evidence="15 16" key="1">
    <citation type="submission" date="2014-08" db="EMBL/GenBank/DDBJ databases">
        <authorList>
            <person name="Hassan Y.I."/>
            <person name="Lepp D."/>
            <person name="Zhou T."/>
        </authorList>
    </citation>
    <scope>NUCLEOTIDE SEQUENCE [LARGE SCALE GENOMIC DNA]</scope>
    <source>
        <strain evidence="15 16">IFO13584</strain>
    </source>
</reference>
<dbReference type="EMBL" id="JQGC01000001">
    <property type="protein sequence ID" value="KFL32779.1"/>
    <property type="molecule type" value="Genomic_DNA"/>
</dbReference>
<dbReference type="Pfam" id="PF00694">
    <property type="entry name" value="Aconitase_C"/>
    <property type="match status" value="1"/>
</dbReference>